<evidence type="ECO:0000313" key="5">
    <source>
        <dbReference type="Proteomes" id="UP000306888"/>
    </source>
</evidence>
<dbReference type="InterPro" id="IPR027417">
    <property type="entry name" value="P-loop_NTPase"/>
</dbReference>
<keyword evidence="2 4" id="KW-0067">ATP-binding</keyword>
<dbReference type="SUPFAM" id="SSF52540">
    <property type="entry name" value="P-loop containing nucleoside triphosphate hydrolases"/>
    <property type="match status" value="1"/>
</dbReference>
<evidence type="ECO:0000313" key="4">
    <source>
        <dbReference type="EMBL" id="TGY40464.1"/>
    </source>
</evidence>
<dbReference type="GO" id="GO:0016887">
    <property type="term" value="F:ATP hydrolysis activity"/>
    <property type="evidence" value="ECO:0007669"/>
    <property type="project" value="InterPro"/>
</dbReference>
<dbReference type="OrthoDB" id="9804819at2"/>
<protein>
    <submittedName>
        <fullName evidence="4">ABC transporter ATP-binding protein</fullName>
    </submittedName>
</protein>
<sequence>MACIKISNLTKEYGKHRVLDNVSLTIEENKIYGLLGRNGAGKTTLLNLITNRIFQTEGTITIDDENVVENGAALEKIYFMTELDLYPEGMKVKDLFKWTKEFYSNFDTDYAMKLSKKFGININKKFKELSTGYSSICKIIITLASGAEILIFDEPVLGLDANHRDMFYKELVANYIDEPKTIILSTHIIEEVSEILEKVIIIKDGKLLGDKEVESLLGGAYLVSGSSENVGKYIANKKCINIETIAGFKEATIIGELSEEDNNQIKELGLETSKVELQKLFIHLTGEEEVK</sequence>
<name>A0A4S2DI17_9CLOT</name>
<dbReference type="AlphaFoldDB" id="A0A4S2DI17"/>
<dbReference type="RefSeq" id="WP_136008064.1">
    <property type="nucleotide sequence ID" value="NZ_SRYR01000013.1"/>
</dbReference>
<keyword evidence="1" id="KW-0547">Nucleotide-binding</keyword>
<dbReference type="Pfam" id="PF00005">
    <property type="entry name" value="ABC_tran"/>
    <property type="match status" value="1"/>
</dbReference>
<dbReference type="GO" id="GO:0005524">
    <property type="term" value="F:ATP binding"/>
    <property type="evidence" value="ECO:0007669"/>
    <property type="project" value="UniProtKB-KW"/>
</dbReference>
<dbReference type="InterPro" id="IPR003593">
    <property type="entry name" value="AAA+_ATPase"/>
</dbReference>
<evidence type="ECO:0000256" key="1">
    <source>
        <dbReference type="ARBA" id="ARBA00022741"/>
    </source>
</evidence>
<keyword evidence="5" id="KW-1185">Reference proteome</keyword>
<dbReference type="Proteomes" id="UP000306888">
    <property type="component" value="Unassembled WGS sequence"/>
</dbReference>
<feature type="domain" description="ABC transporter" evidence="3">
    <location>
        <begin position="4"/>
        <end position="229"/>
    </location>
</feature>
<gene>
    <name evidence="4" type="ORF">E5347_15140</name>
</gene>
<dbReference type="PANTHER" id="PTHR43158">
    <property type="entry name" value="SKFA PEPTIDE EXPORT ATP-BINDING PROTEIN SKFE"/>
    <property type="match status" value="1"/>
</dbReference>
<proteinExistence type="predicted"/>
<dbReference type="SMART" id="SM00382">
    <property type="entry name" value="AAA"/>
    <property type="match status" value="1"/>
</dbReference>
<accession>A0A4S2DI17</accession>
<evidence type="ECO:0000259" key="3">
    <source>
        <dbReference type="PROSITE" id="PS50893"/>
    </source>
</evidence>
<organism evidence="4 5">
    <name type="scientific">Clostridium sartagoforme</name>
    <dbReference type="NCBI Taxonomy" id="84031"/>
    <lineage>
        <taxon>Bacteria</taxon>
        <taxon>Bacillati</taxon>
        <taxon>Bacillota</taxon>
        <taxon>Clostridia</taxon>
        <taxon>Eubacteriales</taxon>
        <taxon>Clostridiaceae</taxon>
        <taxon>Clostridium</taxon>
    </lineage>
</organism>
<dbReference type="Gene3D" id="3.40.50.300">
    <property type="entry name" value="P-loop containing nucleotide triphosphate hydrolases"/>
    <property type="match status" value="1"/>
</dbReference>
<reference evidence="4 5" key="1">
    <citation type="submission" date="2019-04" db="EMBL/GenBank/DDBJ databases">
        <title>Microbes associate with the intestines of laboratory mice.</title>
        <authorList>
            <person name="Navarre W."/>
            <person name="Wong E."/>
            <person name="Huang K."/>
            <person name="Tropini C."/>
            <person name="Ng K."/>
            <person name="Yu B."/>
        </authorList>
    </citation>
    <scope>NUCLEOTIDE SEQUENCE [LARGE SCALE GENOMIC DNA]</scope>
    <source>
        <strain evidence="4 5">NM50_B9-20</strain>
    </source>
</reference>
<dbReference type="InterPro" id="IPR003439">
    <property type="entry name" value="ABC_transporter-like_ATP-bd"/>
</dbReference>
<evidence type="ECO:0000256" key="2">
    <source>
        <dbReference type="ARBA" id="ARBA00022840"/>
    </source>
</evidence>
<dbReference type="PANTHER" id="PTHR43158:SF5">
    <property type="entry name" value="ABC TRANSPORTER, ATP-BINDING PROTEIN"/>
    <property type="match status" value="1"/>
</dbReference>
<comment type="caution">
    <text evidence="4">The sequence shown here is derived from an EMBL/GenBank/DDBJ whole genome shotgun (WGS) entry which is preliminary data.</text>
</comment>
<dbReference type="EMBL" id="SRYR01000013">
    <property type="protein sequence ID" value="TGY40464.1"/>
    <property type="molecule type" value="Genomic_DNA"/>
</dbReference>
<dbReference type="PROSITE" id="PS50893">
    <property type="entry name" value="ABC_TRANSPORTER_2"/>
    <property type="match status" value="1"/>
</dbReference>
<dbReference type="CDD" id="cd03230">
    <property type="entry name" value="ABC_DR_subfamily_A"/>
    <property type="match status" value="1"/>
</dbReference>